<reference evidence="3 4" key="1">
    <citation type="submission" date="2015-09" db="EMBL/GenBank/DDBJ databases">
        <authorList>
            <consortium name="Pathogen Informatics"/>
        </authorList>
    </citation>
    <scope>NUCLEOTIDE SEQUENCE [LARGE SCALE GENOMIC DNA]</scope>
    <source>
        <strain evidence="3 4">2789STDY5834960</strain>
    </source>
</reference>
<name>A0A173RQJ7_9FIRM</name>
<accession>A0A173RQJ7</accession>
<protein>
    <submittedName>
        <fullName evidence="3">Recombinase</fullName>
    </submittedName>
</protein>
<dbReference type="SMART" id="SM00857">
    <property type="entry name" value="Resolvase"/>
    <property type="match status" value="1"/>
</dbReference>
<dbReference type="PROSITE" id="PS51736">
    <property type="entry name" value="RECOMBINASES_3"/>
    <property type="match status" value="1"/>
</dbReference>
<dbReference type="Gene3D" id="3.40.50.1390">
    <property type="entry name" value="Resolvase, N-terminal catalytic domain"/>
    <property type="match status" value="1"/>
</dbReference>
<dbReference type="STRING" id="166486.ERS852572_00543"/>
<dbReference type="RefSeq" id="WP_055193228.1">
    <property type="nucleotide sequence ID" value="NZ_CABIYH010000003.1"/>
</dbReference>
<dbReference type="PANTHER" id="PTHR30461">
    <property type="entry name" value="DNA-INVERTASE FROM LAMBDOID PROPHAGE"/>
    <property type="match status" value="1"/>
</dbReference>
<dbReference type="InterPro" id="IPR038109">
    <property type="entry name" value="DNA_bind_recomb_sf"/>
</dbReference>
<evidence type="ECO:0000313" key="4">
    <source>
        <dbReference type="Proteomes" id="UP000095350"/>
    </source>
</evidence>
<evidence type="ECO:0000313" key="3">
    <source>
        <dbReference type="EMBL" id="CUM80017.1"/>
    </source>
</evidence>
<dbReference type="Pfam" id="PF00239">
    <property type="entry name" value="Resolvase"/>
    <property type="match status" value="1"/>
</dbReference>
<proteinExistence type="predicted"/>
<evidence type="ECO:0000259" key="1">
    <source>
        <dbReference type="PROSITE" id="PS51736"/>
    </source>
</evidence>
<feature type="domain" description="Resolvase/invertase-type recombinase catalytic" evidence="1">
    <location>
        <begin position="10"/>
        <end position="168"/>
    </location>
</feature>
<dbReference type="InterPro" id="IPR036162">
    <property type="entry name" value="Resolvase-like_N_sf"/>
</dbReference>
<dbReference type="InterPro" id="IPR025827">
    <property type="entry name" value="Zn_ribbon_recom_dom"/>
</dbReference>
<feature type="domain" description="Recombinase" evidence="2">
    <location>
        <begin position="176"/>
        <end position="320"/>
    </location>
</feature>
<dbReference type="InterPro" id="IPR011109">
    <property type="entry name" value="DNA_bind_recombinase_dom"/>
</dbReference>
<organism evidence="3 4">
    <name type="scientific">Roseburia intestinalis</name>
    <dbReference type="NCBI Taxonomy" id="166486"/>
    <lineage>
        <taxon>Bacteria</taxon>
        <taxon>Bacillati</taxon>
        <taxon>Bacillota</taxon>
        <taxon>Clostridia</taxon>
        <taxon>Lachnospirales</taxon>
        <taxon>Lachnospiraceae</taxon>
        <taxon>Roseburia</taxon>
    </lineage>
</organism>
<gene>
    <name evidence="3" type="ORF">ERS852572_00543</name>
</gene>
<dbReference type="GO" id="GO:0000150">
    <property type="term" value="F:DNA strand exchange activity"/>
    <property type="evidence" value="ECO:0007669"/>
    <property type="project" value="InterPro"/>
</dbReference>
<dbReference type="OrthoDB" id="9784557at2"/>
<dbReference type="EMBL" id="CYXZ01000003">
    <property type="protein sequence ID" value="CUM80017.1"/>
    <property type="molecule type" value="Genomic_DNA"/>
</dbReference>
<dbReference type="GO" id="GO:0003677">
    <property type="term" value="F:DNA binding"/>
    <property type="evidence" value="ECO:0007669"/>
    <property type="project" value="InterPro"/>
</dbReference>
<dbReference type="Pfam" id="PF07508">
    <property type="entry name" value="Recombinase"/>
    <property type="match status" value="1"/>
</dbReference>
<evidence type="ECO:0000259" key="2">
    <source>
        <dbReference type="PROSITE" id="PS51737"/>
    </source>
</evidence>
<dbReference type="InterPro" id="IPR050639">
    <property type="entry name" value="SSR_resolvase"/>
</dbReference>
<dbReference type="PANTHER" id="PTHR30461:SF23">
    <property type="entry name" value="DNA RECOMBINASE-RELATED"/>
    <property type="match status" value="1"/>
</dbReference>
<dbReference type="Gene3D" id="3.90.1750.20">
    <property type="entry name" value="Putative Large Serine Recombinase, Chain B, Domain 2"/>
    <property type="match status" value="1"/>
</dbReference>
<dbReference type="Proteomes" id="UP000095350">
    <property type="component" value="Unassembled WGS sequence"/>
</dbReference>
<sequence>MSKKQIDVYRTGIYLRLSQGDEDIDGLEKKESNSISNQKLLLEGFIDAHDDLKLVDIFIDDGYSGSNFDRPEFQRMMTSMKAGNLDCIIVKDLSRLARERIGADELIQKTFKKYNVRFIAVSEGYDSLTASSSETHTIIPFKNLLNEQYNGDTSMKVRTSQDILRRNGLFIGAFAPYGYKKAEDNKNHLVPDSYAVGVVQGIFAKKLSGMSASGIARILNKNGVLAPSEYKAKCGEKYSTSFKGGGQSKWSAQTVSRILKNVVYIGTLAQGKRTTVSHKVKKEIAVPECDWVVVENAHEAIISRMDFDAVQILMSRDTIAVAGKNESYMYAGILYCGDCGSSMVHRKESYKGREYINYICSNYNRNGKDACSRHCIREEDLNQIVLGELQGYINSMCDCEKVLAHLDELNVNYDEAVAHDKEIVALKQELTKCSAFKASLYQDLRDEIISKEQFTRYREEFSAKEGELEQAIREQETIIRNIYENGIVVAKDLEQFREGLEIGNLDRVALVSFIDRILIYDDFRVEIVFKYRQEMEKVTGLFDVANEKDAEPVYTMVDGLPVIELKEAV</sequence>
<dbReference type="PROSITE" id="PS51737">
    <property type="entry name" value="RECOMBINASE_DNA_BIND"/>
    <property type="match status" value="1"/>
</dbReference>
<dbReference type="Pfam" id="PF13408">
    <property type="entry name" value="Zn_ribbon_recom"/>
    <property type="match status" value="1"/>
</dbReference>
<dbReference type="AlphaFoldDB" id="A0A173RQJ7"/>
<dbReference type="PaxDb" id="166486-ERS852572_00543"/>
<dbReference type="SUPFAM" id="SSF53041">
    <property type="entry name" value="Resolvase-like"/>
    <property type="match status" value="1"/>
</dbReference>
<dbReference type="InterPro" id="IPR006119">
    <property type="entry name" value="Resolv_N"/>
</dbReference>